<reference evidence="14" key="1">
    <citation type="submission" date="2021-06" db="EMBL/GenBank/DDBJ databases">
        <authorList>
            <person name="Kallberg Y."/>
            <person name="Tangrot J."/>
            <person name="Rosling A."/>
        </authorList>
    </citation>
    <scope>NUCLEOTIDE SEQUENCE</scope>
    <source>
        <strain evidence="14">FL966</strain>
    </source>
</reference>
<evidence type="ECO:0000256" key="1">
    <source>
        <dbReference type="ARBA" id="ARBA00005077"/>
    </source>
</evidence>
<keyword evidence="4" id="KW-0436">Ligase</keyword>
<gene>
    <name evidence="14" type="ORF">CPELLU_LOCUS5804</name>
</gene>
<dbReference type="PRINTS" id="PR00097">
    <property type="entry name" value="ANTSNTHASEII"/>
</dbReference>
<protein>
    <recommendedName>
        <fullName evidence="9">Carbamoyl phosphate synthase arginine-specific small chain</fullName>
        <ecNumber evidence="3">6.3.5.5</ecNumber>
    </recommendedName>
    <alternativeName>
        <fullName evidence="10">Arginine-specific carbamoyl phosphate synthetase, glutamine chain</fullName>
    </alternativeName>
</protein>
<dbReference type="HAMAP" id="MF_01209">
    <property type="entry name" value="CPSase_S_chain"/>
    <property type="match status" value="1"/>
</dbReference>
<dbReference type="Pfam" id="PF00117">
    <property type="entry name" value="GATase"/>
    <property type="match status" value="1"/>
</dbReference>
<dbReference type="InterPro" id="IPR006274">
    <property type="entry name" value="CarbamoylP_synth_ssu"/>
</dbReference>
<dbReference type="SUPFAM" id="SSF52021">
    <property type="entry name" value="Carbamoyl phosphate synthetase, small subunit N-terminal domain"/>
    <property type="match status" value="1"/>
</dbReference>
<dbReference type="PROSITE" id="PS51273">
    <property type="entry name" value="GATASE_TYPE_1"/>
    <property type="match status" value="1"/>
</dbReference>
<dbReference type="NCBIfam" id="TIGR01368">
    <property type="entry name" value="CPSaseIIsmall"/>
    <property type="match status" value="1"/>
</dbReference>
<dbReference type="Gene3D" id="3.50.30.20">
    <property type="entry name" value="Carbamoyl-phosphate synthase small subunit, N-terminal domain"/>
    <property type="match status" value="1"/>
</dbReference>
<keyword evidence="5" id="KW-0547">Nucleotide-binding</keyword>
<evidence type="ECO:0000256" key="9">
    <source>
        <dbReference type="ARBA" id="ARBA00044168"/>
    </source>
</evidence>
<dbReference type="CDD" id="cd01744">
    <property type="entry name" value="GATase1_CPSase"/>
    <property type="match status" value="1"/>
</dbReference>
<dbReference type="SUPFAM" id="SSF52317">
    <property type="entry name" value="Class I glutamine amidotransferase-like"/>
    <property type="match status" value="1"/>
</dbReference>
<dbReference type="Pfam" id="PF00988">
    <property type="entry name" value="CPSase_sm_chain"/>
    <property type="match status" value="1"/>
</dbReference>
<dbReference type="SMART" id="SM01097">
    <property type="entry name" value="CPSase_sm_chain"/>
    <property type="match status" value="1"/>
</dbReference>
<comment type="caution">
    <text evidence="14">The sequence shown here is derived from an EMBL/GenBank/DDBJ whole genome shotgun (WGS) entry which is preliminary data.</text>
</comment>
<dbReference type="OrthoDB" id="434at2759"/>
<comment type="pathway">
    <text evidence="1">Amino-acid biosynthesis; L-arginine biosynthesis; carbamoyl phosphate from bicarbonate: step 1/1.</text>
</comment>
<dbReference type="Gene3D" id="3.40.50.880">
    <property type="match status" value="1"/>
</dbReference>
<dbReference type="InterPro" id="IPR035686">
    <property type="entry name" value="CPSase_GATase1"/>
</dbReference>
<accession>A0A9N9G3F1</accession>
<dbReference type="FunFam" id="3.50.30.20:FF:000003">
    <property type="entry name" value="Carbamoyl-phosphate synthase arginine-specific small chain"/>
    <property type="match status" value="1"/>
</dbReference>
<sequence length="442" mass="48942">MSLRLMKPFFTRSLLATSINLRRGLATVTDQDFANTTPPPAPYAVSVSNQPIPAALKLKSGHVFHGQSFGAQTPVSGEAVFTTSLVGYPESMTDPSYRGQILVFTQPLIGNYGVPGLFKDQFGLLRFFESDRIQCQGIVCTDYSMHYSHWNAVESLASWCQRHGVPAITGVDTREIVHILRDRGSTLAKLVTGDDATNEDFDKFSYEDPNKRNLVAEVSTKTPVSYNPFGDVKIGVIDCGVKYNILRSLVKRGAAVTVLPYDFDYNKISDEFDGLFISNGPGNPNLVTDTVRNLRTALNNFERPIFGICMGNLILGLSAGLKVYKLRFGNRGHNVPAVSTFDGKCSITSQNHGYALDDQIMPEGWTKYFFNANDGTNEGICHKTLPRWSVQFHPEAKGGPQDTEFLFDEYLHRVRADKLKRVGTTVFIPETVVTPTPVTQFA</sequence>
<keyword evidence="15" id="KW-1185">Reference proteome</keyword>
<dbReference type="PANTHER" id="PTHR43418:SF7">
    <property type="entry name" value="CARBAMOYL-PHOSPHATE SYNTHASE SMALL CHAIN"/>
    <property type="match status" value="1"/>
</dbReference>
<comment type="catalytic activity">
    <reaction evidence="12">
        <text>L-glutamine + H2O = L-glutamate + NH4(+)</text>
        <dbReference type="Rhea" id="RHEA:15889"/>
        <dbReference type="ChEBI" id="CHEBI:15377"/>
        <dbReference type="ChEBI" id="CHEBI:28938"/>
        <dbReference type="ChEBI" id="CHEBI:29985"/>
        <dbReference type="ChEBI" id="CHEBI:58359"/>
    </reaction>
</comment>
<evidence type="ECO:0000256" key="8">
    <source>
        <dbReference type="ARBA" id="ARBA00044031"/>
    </source>
</evidence>
<dbReference type="AlphaFoldDB" id="A0A9N9G3F1"/>
<evidence type="ECO:0000313" key="14">
    <source>
        <dbReference type="EMBL" id="CAG8574530.1"/>
    </source>
</evidence>
<evidence type="ECO:0000256" key="11">
    <source>
        <dbReference type="ARBA" id="ARBA00048816"/>
    </source>
</evidence>
<dbReference type="GO" id="GO:0004088">
    <property type="term" value="F:carbamoyl-phosphate synthase (glutamine-hydrolyzing) activity"/>
    <property type="evidence" value="ECO:0007669"/>
    <property type="project" value="UniProtKB-EC"/>
</dbReference>
<evidence type="ECO:0000256" key="2">
    <source>
        <dbReference type="ARBA" id="ARBA00007800"/>
    </source>
</evidence>
<dbReference type="InterPro" id="IPR029062">
    <property type="entry name" value="Class_I_gatase-like"/>
</dbReference>
<name>A0A9N9G3F1_9GLOM</name>
<dbReference type="Proteomes" id="UP000789759">
    <property type="component" value="Unassembled WGS sequence"/>
</dbReference>
<comment type="catalytic activity">
    <reaction evidence="11">
        <text>hydrogencarbonate + L-glutamine + 2 ATP + H2O = carbamoyl phosphate + L-glutamate + 2 ADP + phosphate + 2 H(+)</text>
        <dbReference type="Rhea" id="RHEA:18633"/>
        <dbReference type="ChEBI" id="CHEBI:15377"/>
        <dbReference type="ChEBI" id="CHEBI:15378"/>
        <dbReference type="ChEBI" id="CHEBI:17544"/>
        <dbReference type="ChEBI" id="CHEBI:29985"/>
        <dbReference type="ChEBI" id="CHEBI:30616"/>
        <dbReference type="ChEBI" id="CHEBI:43474"/>
        <dbReference type="ChEBI" id="CHEBI:58228"/>
        <dbReference type="ChEBI" id="CHEBI:58359"/>
        <dbReference type="ChEBI" id="CHEBI:456216"/>
        <dbReference type="EC" id="6.3.5.5"/>
    </reaction>
</comment>
<dbReference type="EC" id="6.3.5.5" evidence="3"/>
<dbReference type="GO" id="GO:0006207">
    <property type="term" value="P:'de novo' pyrimidine nucleobase biosynthetic process"/>
    <property type="evidence" value="ECO:0007669"/>
    <property type="project" value="InterPro"/>
</dbReference>
<proteinExistence type="inferred from homology"/>
<dbReference type="PRINTS" id="PR00096">
    <property type="entry name" value="GATASE"/>
</dbReference>
<evidence type="ECO:0000256" key="3">
    <source>
        <dbReference type="ARBA" id="ARBA00012738"/>
    </source>
</evidence>
<keyword evidence="6" id="KW-0067">ATP-binding</keyword>
<dbReference type="GO" id="GO:0006541">
    <property type="term" value="P:glutamine metabolic process"/>
    <property type="evidence" value="ECO:0007669"/>
    <property type="project" value="InterPro"/>
</dbReference>
<feature type="domain" description="Carbamoyl-phosphate synthase small subunit N-terminal" evidence="13">
    <location>
        <begin position="52"/>
        <end position="191"/>
    </location>
</feature>
<evidence type="ECO:0000256" key="5">
    <source>
        <dbReference type="ARBA" id="ARBA00022741"/>
    </source>
</evidence>
<evidence type="ECO:0000256" key="6">
    <source>
        <dbReference type="ARBA" id="ARBA00022840"/>
    </source>
</evidence>
<evidence type="ECO:0000256" key="4">
    <source>
        <dbReference type="ARBA" id="ARBA00022598"/>
    </source>
</evidence>
<dbReference type="InterPro" id="IPR002474">
    <property type="entry name" value="CarbamoylP_synth_ssu_N"/>
</dbReference>
<keyword evidence="7" id="KW-0315">Glutamine amidotransferase</keyword>
<evidence type="ECO:0000256" key="10">
    <source>
        <dbReference type="ARBA" id="ARBA00044340"/>
    </source>
</evidence>
<dbReference type="InterPro" id="IPR017926">
    <property type="entry name" value="GATASE"/>
</dbReference>
<dbReference type="InterPro" id="IPR050472">
    <property type="entry name" value="Anth_synth/Amidotransfase"/>
</dbReference>
<dbReference type="EMBL" id="CAJVQA010003439">
    <property type="protein sequence ID" value="CAG8574530.1"/>
    <property type="molecule type" value="Genomic_DNA"/>
</dbReference>
<evidence type="ECO:0000313" key="15">
    <source>
        <dbReference type="Proteomes" id="UP000789759"/>
    </source>
</evidence>
<evidence type="ECO:0000256" key="7">
    <source>
        <dbReference type="ARBA" id="ARBA00022962"/>
    </source>
</evidence>
<comment type="similarity">
    <text evidence="2">Belongs to the CarA family.</text>
</comment>
<dbReference type="NCBIfam" id="NF009475">
    <property type="entry name" value="PRK12838.1"/>
    <property type="match status" value="1"/>
</dbReference>
<dbReference type="InterPro" id="IPR036480">
    <property type="entry name" value="CarbP_synth_ssu_N_sf"/>
</dbReference>
<evidence type="ECO:0000256" key="12">
    <source>
        <dbReference type="ARBA" id="ARBA00049285"/>
    </source>
</evidence>
<organism evidence="14 15">
    <name type="scientific">Cetraspora pellucida</name>
    <dbReference type="NCBI Taxonomy" id="1433469"/>
    <lineage>
        <taxon>Eukaryota</taxon>
        <taxon>Fungi</taxon>
        <taxon>Fungi incertae sedis</taxon>
        <taxon>Mucoromycota</taxon>
        <taxon>Glomeromycotina</taxon>
        <taxon>Glomeromycetes</taxon>
        <taxon>Diversisporales</taxon>
        <taxon>Gigasporaceae</taxon>
        <taxon>Cetraspora</taxon>
    </lineage>
</organism>
<evidence type="ECO:0000259" key="13">
    <source>
        <dbReference type="SMART" id="SM01097"/>
    </source>
</evidence>
<comment type="subunit">
    <text evidence="8">Heterodimer composed of 2 chains; the small (or glutamine) chain promotes the hydrolysis of glutamine to ammonia, which is used by the large (or ammonia) chain to synthesize carbamoyl phosphate.</text>
</comment>
<dbReference type="PRINTS" id="PR00099">
    <property type="entry name" value="CPSGATASE"/>
</dbReference>
<dbReference type="PANTHER" id="PTHR43418">
    <property type="entry name" value="MULTIFUNCTIONAL TRYPTOPHAN BIOSYNTHESIS PROTEIN-RELATED"/>
    <property type="match status" value="1"/>
</dbReference>
<dbReference type="GO" id="GO:0005524">
    <property type="term" value="F:ATP binding"/>
    <property type="evidence" value="ECO:0007669"/>
    <property type="project" value="UniProtKB-KW"/>
</dbReference>